<dbReference type="Gene3D" id="3.10.580.10">
    <property type="entry name" value="CBS-domain"/>
    <property type="match status" value="2"/>
</dbReference>
<keyword evidence="8 10" id="KW-0868">Chloride</keyword>
<keyword evidence="3 10" id="KW-0812">Transmembrane</keyword>
<evidence type="ECO:0000256" key="2">
    <source>
        <dbReference type="ARBA" id="ARBA00022448"/>
    </source>
</evidence>
<dbReference type="CDD" id="cd03683">
    <property type="entry name" value="ClC_1_like"/>
    <property type="match status" value="1"/>
</dbReference>
<organism evidence="12 13">
    <name type="scientific">Strongyloides venezuelensis</name>
    <name type="common">Threadworm</name>
    <dbReference type="NCBI Taxonomy" id="75913"/>
    <lineage>
        <taxon>Eukaryota</taxon>
        <taxon>Metazoa</taxon>
        <taxon>Ecdysozoa</taxon>
        <taxon>Nematoda</taxon>
        <taxon>Chromadorea</taxon>
        <taxon>Rhabditida</taxon>
        <taxon>Tylenchina</taxon>
        <taxon>Panagrolaimomorpha</taxon>
        <taxon>Strongyloidoidea</taxon>
        <taxon>Strongyloididae</taxon>
        <taxon>Strongyloides</taxon>
    </lineage>
</organism>
<feature type="transmembrane region" description="Helical" evidence="10">
    <location>
        <begin position="517"/>
        <end position="544"/>
    </location>
</feature>
<dbReference type="InterPro" id="IPR014743">
    <property type="entry name" value="Cl-channel_core"/>
</dbReference>
<keyword evidence="5 10" id="KW-1133">Transmembrane helix</keyword>
<evidence type="ECO:0000256" key="9">
    <source>
        <dbReference type="PROSITE-ProRule" id="PRU00703"/>
    </source>
</evidence>
<comment type="similarity">
    <text evidence="10">Belongs to the chloride channel (TC 2.A.49) family.</text>
</comment>
<feature type="transmembrane region" description="Helical" evidence="10">
    <location>
        <begin position="256"/>
        <end position="280"/>
    </location>
</feature>
<dbReference type="Pfam" id="PF00571">
    <property type="entry name" value="CBS"/>
    <property type="match status" value="1"/>
</dbReference>
<evidence type="ECO:0000313" key="13">
    <source>
        <dbReference type="WBParaSite" id="SVE_0992100.1"/>
    </source>
</evidence>
<dbReference type="PROSITE" id="PS51371">
    <property type="entry name" value="CBS"/>
    <property type="match status" value="1"/>
</dbReference>
<dbReference type="Pfam" id="PF00654">
    <property type="entry name" value="Voltage_CLC"/>
    <property type="match status" value="1"/>
</dbReference>
<evidence type="ECO:0000256" key="7">
    <source>
        <dbReference type="ARBA" id="ARBA00023136"/>
    </source>
</evidence>
<evidence type="ECO:0000313" key="12">
    <source>
        <dbReference type="Proteomes" id="UP000035680"/>
    </source>
</evidence>
<dbReference type="AlphaFoldDB" id="A0A0K0FLK6"/>
<dbReference type="InterPro" id="IPR046342">
    <property type="entry name" value="CBS_dom_sf"/>
</dbReference>
<feature type="transmembrane region" description="Helical" evidence="10">
    <location>
        <begin position="551"/>
        <end position="571"/>
    </location>
</feature>
<keyword evidence="2 10" id="KW-0813">Transport</keyword>
<dbReference type="InterPro" id="IPR050970">
    <property type="entry name" value="Cl_channel_volt-gated"/>
</dbReference>
<dbReference type="SMART" id="SM00116">
    <property type="entry name" value="CBS"/>
    <property type="match status" value="2"/>
</dbReference>
<feature type="transmembrane region" description="Helical" evidence="10">
    <location>
        <begin position="380"/>
        <end position="397"/>
    </location>
</feature>
<dbReference type="FunFam" id="1.10.3080.10:FF:000022">
    <property type="entry name" value="Chloride channel protein"/>
    <property type="match status" value="1"/>
</dbReference>
<feature type="transmembrane region" description="Helical" evidence="10">
    <location>
        <begin position="453"/>
        <end position="473"/>
    </location>
</feature>
<feature type="transmembrane region" description="Helical" evidence="10">
    <location>
        <begin position="143"/>
        <end position="169"/>
    </location>
</feature>
<sequence>MSGILKKELDNLERSYSYENTVQLGRFRIQDDNELSKIDEEDEDKIRERRKSKSVRFDSFDPREEWKQEKRARTWSEYFKRICSNFNLGSSMFHFRDLITDWLCLAALGIISSFLSILIDKLVDKMQIFQRILKSLTDIESDFFFYEILGYVGWTFYTVVLVLSAASFVHTVAPQAIGSGLPEMKTILRGVVLKDFLTFRTLISKVIGLVFILGSGIPVGKMGPFVHIAAIIANLISNLAKNIDSAFANEARKTDMLAAGCAVGVACTFSAPIGGVLFSIEVTTMYFSVRNYWRGFFAAACGATVFRLLKMTFLESDVTLLAFYQTNFPKDSFVAEELVLFAILGFFCGILGMCFVNFYKSLVMTLRTNNFAKKLFQKHWIAYPSLIAFIVASITYPRGYGRFLTGRFKFTKTLLDLFANCTWHKDLKSVDSPHGCNAELISGWSNQEGLGPYNVLLVLTIFTFSFLILSALCNSMPIPCGMFMPVFVCGAAFGRLFGEIVSQTFPDGMSPMTDQPIFPGIYAVVGAAALTGAITHSVSVVVICCELTGQVIYLIPLMIAVLVANGVATYFRPSIYDVIIKIKHLPYLPEIPPSNSILHMISAEHIMVSPVEFLPRKVTYEQIKDILIKLNRVRAFPIVDNKENMILLGSVSRRSLLELLNSVVGEEARKKEAERRIKLAISTIDRHFKEAAFLDTFKSSVVNDRGSYQGIPLNRSDSILNDRKTSCPETKSSLRNLACLIDCKKIEILGNKQDDFSKGRFIVEPINGKPNSSDNDINVGFSRKPGRRNAFIANHDDDECDNQYKINRSRTCSDTINESKNNTEEANSPFHQVSSDVDLKSYANTHIGLLHNSHDSEISLSKYFREAKKKFQSLQLSVFNGKHGEDLQNISCELDTDEIIEFENRVLKEETIISDNIIDPAPFQLVRRTSLFKVHSLFSLLGLSRAYVTDCGRLIGVVALKDLRIAIQKAQSAVNTKHIRKLHRRMSANIDSDTSISEVKEPGPYVPSAFMKENNEQCEYTRQVKEERSLEESPSTISLHDILTPPLEVVRPPCSPFSLVEKNPNNRDMFTIDEESTCDNNYEAMLTNCQNNMTKDLNVNEDSKKSVSFNLKETNNELDRALSYLRRKSIPFEEQVEDNTNK</sequence>
<dbReference type="Proteomes" id="UP000035680">
    <property type="component" value="Unassembled WGS sequence"/>
</dbReference>
<feature type="transmembrane region" description="Helical" evidence="10">
    <location>
        <begin position="480"/>
        <end position="497"/>
    </location>
</feature>
<dbReference type="InterPro" id="IPR001807">
    <property type="entry name" value="ClC"/>
</dbReference>
<dbReference type="WBParaSite" id="SVE_0992100.1">
    <property type="protein sequence ID" value="SVE_0992100.1"/>
    <property type="gene ID" value="SVE_0992100"/>
</dbReference>
<keyword evidence="12" id="KW-1185">Reference proteome</keyword>
<name>A0A0K0FLK6_STRVS</name>
<dbReference type="Gene3D" id="1.10.3080.10">
    <property type="entry name" value="Clc chloride channel"/>
    <property type="match status" value="1"/>
</dbReference>
<dbReference type="PANTHER" id="PTHR45720">
    <property type="entry name" value="CHLORIDE CHANNEL PROTEIN 2"/>
    <property type="match status" value="1"/>
</dbReference>
<keyword evidence="6 10" id="KW-0406">Ion transport</keyword>
<dbReference type="PANTHER" id="PTHR45720:SF13">
    <property type="entry name" value="CHLORIDE CHANNEL PROTEIN"/>
    <property type="match status" value="1"/>
</dbReference>
<evidence type="ECO:0000256" key="3">
    <source>
        <dbReference type="ARBA" id="ARBA00022692"/>
    </source>
</evidence>
<dbReference type="PRINTS" id="PR00762">
    <property type="entry name" value="CLCHANNEL"/>
</dbReference>
<feature type="domain" description="CBS" evidence="11">
    <location>
        <begin position="607"/>
        <end position="672"/>
    </location>
</feature>
<evidence type="ECO:0000256" key="10">
    <source>
        <dbReference type="RuleBase" id="RU361221"/>
    </source>
</evidence>
<feature type="transmembrane region" description="Helical" evidence="10">
    <location>
        <begin position="102"/>
        <end position="123"/>
    </location>
</feature>
<accession>A0A0K0FLK6</accession>
<evidence type="ECO:0000256" key="1">
    <source>
        <dbReference type="ARBA" id="ARBA00004141"/>
    </source>
</evidence>
<dbReference type="SUPFAM" id="SSF81340">
    <property type="entry name" value="Clc chloride channel"/>
    <property type="match status" value="1"/>
</dbReference>
<evidence type="ECO:0000256" key="4">
    <source>
        <dbReference type="ARBA" id="ARBA00022737"/>
    </source>
</evidence>
<evidence type="ECO:0000259" key="11">
    <source>
        <dbReference type="PROSITE" id="PS51371"/>
    </source>
</evidence>
<reference evidence="12" key="1">
    <citation type="submission" date="2014-07" db="EMBL/GenBank/DDBJ databases">
        <authorList>
            <person name="Martin A.A"/>
            <person name="De Silva N."/>
        </authorList>
    </citation>
    <scope>NUCLEOTIDE SEQUENCE</scope>
</reference>
<protein>
    <recommendedName>
        <fullName evidence="10">Chloride channel protein</fullName>
    </recommendedName>
</protein>
<evidence type="ECO:0000256" key="8">
    <source>
        <dbReference type="ARBA" id="ARBA00023214"/>
    </source>
</evidence>
<evidence type="ECO:0000256" key="5">
    <source>
        <dbReference type="ARBA" id="ARBA00022989"/>
    </source>
</evidence>
<feature type="transmembrane region" description="Helical" evidence="10">
    <location>
        <begin position="206"/>
        <end position="236"/>
    </location>
</feature>
<keyword evidence="4" id="KW-0677">Repeat</keyword>
<reference evidence="13" key="2">
    <citation type="submission" date="2015-08" db="UniProtKB">
        <authorList>
            <consortium name="WormBaseParasite"/>
        </authorList>
    </citation>
    <scope>IDENTIFICATION</scope>
</reference>
<keyword evidence="9" id="KW-0129">CBS domain</keyword>
<dbReference type="InterPro" id="IPR000644">
    <property type="entry name" value="CBS_dom"/>
</dbReference>
<dbReference type="GO" id="GO:0005247">
    <property type="term" value="F:voltage-gated chloride channel activity"/>
    <property type="evidence" value="ECO:0007669"/>
    <property type="project" value="TreeGrafter"/>
</dbReference>
<keyword evidence="7 10" id="KW-0472">Membrane</keyword>
<dbReference type="STRING" id="75913.A0A0K0FLK6"/>
<comment type="subcellular location">
    <subcellularLocation>
        <location evidence="1 10">Membrane</location>
        <topology evidence="1 10">Multi-pass membrane protein</topology>
    </subcellularLocation>
</comment>
<dbReference type="GO" id="GO:0005886">
    <property type="term" value="C:plasma membrane"/>
    <property type="evidence" value="ECO:0007669"/>
    <property type="project" value="TreeGrafter"/>
</dbReference>
<feature type="transmembrane region" description="Helical" evidence="10">
    <location>
        <begin position="338"/>
        <end position="359"/>
    </location>
</feature>
<feature type="transmembrane region" description="Helical" evidence="10">
    <location>
        <begin position="292"/>
        <end position="309"/>
    </location>
</feature>
<proteinExistence type="inferred from homology"/>
<dbReference type="SUPFAM" id="SSF54631">
    <property type="entry name" value="CBS-domain pair"/>
    <property type="match status" value="1"/>
</dbReference>
<evidence type="ECO:0000256" key="6">
    <source>
        <dbReference type="ARBA" id="ARBA00023065"/>
    </source>
</evidence>